<dbReference type="InterPro" id="IPR001680">
    <property type="entry name" value="WD40_rpt"/>
</dbReference>
<feature type="repeat" description="WD" evidence="3">
    <location>
        <begin position="380"/>
        <end position="412"/>
    </location>
</feature>
<dbReference type="PANTHER" id="PTHR19848:SF8">
    <property type="entry name" value="F-BOX AND WD REPEAT DOMAIN CONTAINING 7"/>
    <property type="match status" value="1"/>
</dbReference>
<sequence length="457" mass="47932">MFISCSHASDSAYVERLAAHLEASGVAVRFDQGIVGEEREGDGFEERVDSCAALVVVMTPAAEASPGVERAIDRAEKLGRPILPLLLAGEPFLRLGDVRYEDVTGGRMPSADYVRRLAASAASPASQPAPTPVARRGTPGTPLATLTGHVGTVISVAFSPDGRTLATTGRDRTARLWDLADSAQPALAATLAGRPDRPWGIYWLTVMGSVVFGPDGRTLAVTCQDKVARLWNVAGAARPALTATVTGHTKGVAGMALSPDGRILATASFDKTARLWDVSDPTRPVLTATLADHKGWVASVAFSPDGRTLATVAFDKVVRFWEVSDPARPVLTATFTGHAAPMGSVAFSPDGRTFATASFDKTARLWDVSDPARPTHTATLTEHTGKVLSVAFSPDGRTLATAGNDTARLWDVADPARPTHTATLTGHAGPVQTVAFSPDGRTVATAGNDQTARLWQG</sequence>
<accession>A0A562I8I1</accession>
<feature type="repeat" description="WD" evidence="3">
    <location>
        <begin position="245"/>
        <end position="279"/>
    </location>
</feature>
<feature type="repeat" description="WD" evidence="3">
    <location>
        <begin position="146"/>
        <end position="187"/>
    </location>
</feature>
<name>A0A562I8I1_MICOL</name>
<dbReference type="PANTHER" id="PTHR19848">
    <property type="entry name" value="WD40 REPEAT PROTEIN"/>
    <property type="match status" value="1"/>
</dbReference>
<proteinExistence type="predicted"/>
<comment type="caution">
    <text evidence="6">The sequence shown here is derived from an EMBL/GenBank/DDBJ whole genome shotgun (WGS) entry which is preliminary data.</text>
</comment>
<keyword evidence="1 3" id="KW-0853">WD repeat</keyword>
<dbReference type="CDD" id="cd00200">
    <property type="entry name" value="WD40"/>
    <property type="match status" value="1"/>
</dbReference>
<dbReference type="SMART" id="SM00320">
    <property type="entry name" value="WD40"/>
    <property type="match status" value="7"/>
</dbReference>
<dbReference type="Gene3D" id="3.40.50.10140">
    <property type="entry name" value="Toll/interleukin-1 receptor homology (TIR) domain"/>
    <property type="match status" value="1"/>
</dbReference>
<dbReference type="InterPro" id="IPR035897">
    <property type="entry name" value="Toll_tir_struct_dom_sf"/>
</dbReference>
<dbReference type="InterPro" id="IPR020472">
    <property type="entry name" value="WD40_PAC1"/>
</dbReference>
<dbReference type="PROSITE" id="PS50082">
    <property type="entry name" value="WD_REPEATS_2"/>
    <property type="match status" value="6"/>
</dbReference>
<dbReference type="SUPFAM" id="SSF52200">
    <property type="entry name" value="Toll/Interleukin receptor TIR domain"/>
    <property type="match status" value="1"/>
</dbReference>
<evidence type="ECO:0000256" key="3">
    <source>
        <dbReference type="PROSITE-ProRule" id="PRU00221"/>
    </source>
</evidence>
<evidence type="ECO:0000313" key="6">
    <source>
        <dbReference type="EMBL" id="TWH67035.1"/>
    </source>
</evidence>
<evidence type="ECO:0000256" key="1">
    <source>
        <dbReference type="ARBA" id="ARBA00022574"/>
    </source>
</evidence>
<evidence type="ECO:0000256" key="2">
    <source>
        <dbReference type="ARBA" id="ARBA00022737"/>
    </source>
</evidence>
<dbReference type="PROSITE" id="PS50294">
    <property type="entry name" value="WD_REPEATS_REGION"/>
    <property type="match status" value="6"/>
</dbReference>
<feature type="compositionally biased region" description="Low complexity" evidence="4">
    <location>
        <begin position="119"/>
        <end position="128"/>
    </location>
</feature>
<evidence type="ECO:0000259" key="5">
    <source>
        <dbReference type="Pfam" id="PF13676"/>
    </source>
</evidence>
<dbReference type="AlphaFoldDB" id="A0A562I8I1"/>
<dbReference type="PRINTS" id="PR00320">
    <property type="entry name" value="GPROTEINBRPT"/>
</dbReference>
<dbReference type="PROSITE" id="PS00678">
    <property type="entry name" value="WD_REPEATS_1"/>
    <property type="match status" value="4"/>
</dbReference>
<feature type="domain" description="TIR" evidence="5">
    <location>
        <begin position="2"/>
        <end position="109"/>
    </location>
</feature>
<organism evidence="6 7">
    <name type="scientific">Micromonospora olivasterospora</name>
    <dbReference type="NCBI Taxonomy" id="1880"/>
    <lineage>
        <taxon>Bacteria</taxon>
        <taxon>Bacillati</taxon>
        <taxon>Actinomycetota</taxon>
        <taxon>Actinomycetes</taxon>
        <taxon>Micromonosporales</taxon>
        <taxon>Micromonosporaceae</taxon>
        <taxon>Micromonospora</taxon>
    </lineage>
</organism>
<dbReference type="EMBL" id="VLKE01000001">
    <property type="protein sequence ID" value="TWH67035.1"/>
    <property type="molecule type" value="Genomic_DNA"/>
</dbReference>
<dbReference type="Proteomes" id="UP000319825">
    <property type="component" value="Unassembled WGS sequence"/>
</dbReference>
<dbReference type="InterPro" id="IPR015943">
    <property type="entry name" value="WD40/YVTN_repeat-like_dom_sf"/>
</dbReference>
<feature type="repeat" description="WD" evidence="3">
    <location>
        <begin position="290"/>
        <end position="324"/>
    </location>
</feature>
<gene>
    <name evidence="6" type="ORF">JD77_01997</name>
</gene>
<dbReference type="SUPFAM" id="SSF50978">
    <property type="entry name" value="WD40 repeat-like"/>
    <property type="match status" value="1"/>
</dbReference>
<dbReference type="Pfam" id="PF13676">
    <property type="entry name" value="TIR_2"/>
    <property type="match status" value="1"/>
</dbReference>
<dbReference type="InterPro" id="IPR036322">
    <property type="entry name" value="WD40_repeat_dom_sf"/>
</dbReference>
<reference evidence="6 7" key="1">
    <citation type="submission" date="2019-07" db="EMBL/GenBank/DDBJ databases">
        <title>R&amp;d 2014.</title>
        <authorList>
            <person name="Klenk H.-P."/>
        </authorList>
    </citation>
    <scope>NUCLEOTIDE SEQUENCE [LARGE SCALE GENOMIC DNA]</scope>
    <source>
        <strain evidence="6 7">DSM 43868</strain>
    </source>
</reference>
<keyword evidence="2" id="KW-0677">Repeat</keyword>
<dbReference type="GO" id="GO:0007165">
    <property type="term" value="P:signal transduction"/>
    <property type="evidence" value="ECO:0007669"/>
    <property type="project" value="InterPro"/>
</dbReference>
<feature type="repeat" description="WD" evidence="3">
    <location>
        <begin position="424"/>
        <end position="457"/>
    </location>
</feature>
<dbReference type="InterPro" id="IPR019775">
    <property type="entry name" value="WD40_repeat_CS"/>
</dbReference>
<dbReference type="Gene3D" id="2.130.10.10">
    <property type="entry name" value="YVTN repeat-like/Quinoprotein amine dehydrogenase"/>
    <property type="match status" value="4"/>
</dbReference>
<protein>
    <submittedName>
        <fullName evidence="6">WD domain G-beta repeat uncharacterized protein</fullName>
    </submittedName>
</protein>
<feature type="region of interest" description="Disordered" evidence="4">
    <location>
        <begin position="119"/>
        <end position="139"/>
    </location>
</feature>
<evidence type="ECO:0000313" key="7">
    <source>
        <dbReference type="Proteomes" id="UP000319825"/>
    </source>
</evidence>
<dbReference type="InterPro" id="IPR000157">
    <property type="entry name" value="TIR_dom"/>
</dbReference>
<dbReference type="Pfam" id="PF00400">
    <property type="entry name" value="WD40"/>
    <property type="match status" value="7"/>
</dbReference>
<keyword evidence="7" id="KW-1185">Reference proteome</keyword>
<feature type="repeat" description="WD" evidence="3">
    <location>
        <begin position="335"/>
        <end position="369"/>
    </location>
</feature>
<evidence type="ECO:0000256" key="4">
    <source>
        <dbReference type="SAM" id="MobiDB-lite"/>
    </source>
</evidence>